<dbReference type="Pfam" id="PF17191">
    <property type="entry name" value="RecG_wedge"/>
    <property type="match status" value="1"/>
</dbReference>
<evidence type="ECO:0000256" key="3">
    <source>
        <dbReference type="ARBA" id="ARBA00022741"/>
    </source>
</evidence>
<dbReference type="InterPro" id="IPR011545">
    <property type="entry name" value="DEAD/DEAH_box_helicase_dom"/>
</dbReference>
<dbReference type="InterPro" id="IPR012340">
    <property type="entry name" value="NA-bd_OB-fold"/>
</dbReference>
<dbReference type="InterPro" id="IPR004609">
    <property type="entry name" value="ATP-dep_DNA_helicase_RecG"/>
</dbReference>
<keyword evidence="9 15" id="KW-0233">DNA recombination</keyword>
<dbReference type="InterPro" id="IPR001650">
    <property type="entry name" value="Helicase_C-like"/>
</dbReference>
<dbReference type="Gene3D" id="2.40.50.140">
    <property type="entry name" value="Nucleic acid-binding proteins"/>
    <property type="match status" value="1"/>
</dbReference>
<keyword evidence="6 15" id="KW-0347">Helicase</keyword>
<reference evidence="18 19" key="1">
    <citation type="submission" date="2020-09" db="EMBL/GenBank/DDBJ databases">
        <title>Novel species of Mucilaginibacter isolated from a glacier on the Tibetan Plateau.</title>
        <authorList>
            <person name="Liu Q."/>
            <person name="Xin Y.-H."/>
        </authorList>
    </citation>
    <scope>NUCLEOTIDE SEQUENCE [LARGE SCALE GENOMIC DNA]</scope>
    <source>
        <strain evidence="18 19">CGMCC 1.13878</strain>
    </source>
</reference>
<evidence type="ECO:0000256" key="10">
    <source>
        <dbReference type="ARBA" id="ARBA00023204"/>
    </source>
</evidence>
<keyword evidence="5 15" id="KW-0378">Hydrolase</keyword>
<dbReference type="RefSeq" id="WP_191175386.1">
    <property type="nucleotide sequence ID" value="NZ_JACWMW010000002.1"/>
</dbReference>
<evidence type="ECO:0000256" key="14">
    <source>
        <dbReference type="ARBA" id="ARBA00048988"/>
    </source>
</evidence>
<dbReference type="GO" id="GO:0016787">
    <property type="term" value="F:hydrolase activity"/>
    <property type="evidence" value="ECO:0007669"/>
    <property type="project" value="UniProtKB-KW"/>
</dbReference>
<evidence type="ECO:0000259" key="16">
    <source>
        <dbReference type="PROSITE" id="PS51192"/>
    </source>
</evidence>
<dbReference type="PANTHER" id="PTHR47964">
    <property type="entry name" value="ATP-DEPENDENT DNA HELICASE HOMOLOG RECG, CHLOROPLASTIC"/>
    <property type="match status" value="1"/>
</dbReference>
<dbReference type="CDD" id="cd17992">
    <property type="entry name" value="DEXHc_RecG"/>
    <property type="match status" value="1"/>
</dbReference>
<dbReference type="Pfam" id="PF00271">
    <property type="entry name" value="Helicase_C"/>
    <property type="match status" value="1"/>
</dbReference>
<dbReference type="GO" id="GO:0003678">
    <property type="term" value="F:DNA helicase activity"/>
    <property type="evidence" value="ECO:0007669"/>
    <property type="project" value="UniProtKB-EC"/>
</dbReference>
<evidence type="ECO:0000256" key="5">
    <source>
        <dbReference type="ARBA" id="ARBA00022801"/>
    </source>
</evidence>
<dbReference type="PROSITE" id="PS51194">
    <property type="entry name" value="HELICASE_CTER"/>
    <property type="match status" value="1"/>
</dbReference>
<keyword evidence="8" id="KW-0238">DNA-binding</keyword>
<dbReference type="NCBIfam" id="TIGR00643">
    <property type="entry name" value="recG"/>
    <property type="match status" value="1"/>
</dbReference>
<evidence type="ECO:0000256" key="8">
    <source>
        <dbReference type="ARBA" id="ARBA00023125"/>
    </source>
</evidence>
<evidence type="ECO:0000313" key="18">
    <source>
        <dbReference type="EMBL" id="MBD1385515.1"/>
    </source>
</evidence>
<evidence type="ECO:0000256" key="15">
    <source>
        <dbReference type="RuleBase" id="RU363016"/>
    </source>
</evidence>
<dbReference type="Pfam" id="PF19833">
    <property type="entry name" value="RecG_dom3_C"/>
    <property type="match status" value="1"/>
</dbReference>
<dbReference type="CDD" id="cd04488">
    <property type="entry name" value="RecG_wedge_OBF"/>
    <property type="match status" value="1"/>
</dbReference>
<dbReference type="SUPFAM" id="SSF50249">
    <property type="entry name" value="Nucleic acid-binding proteins"/>
    <property type="match status" value="1"/>
</dbReference>
<evidence type="ECO:0000256" key="6">
    <source>
        <dbReference type="ARBA" id="ARBA00022806"/>
    </source>
</evidence>
<evidence type="ECO:0000313" key="19">
    <source>
        <dbReference type="Proteomes" id="UP000618754"/>
    </source>
</evidence>
<keyword evidence="7 15" id="KW-0067">ATP-binding</keyword>
<sequence>MNNQQFQTPIEYLKGVGLARAEVLKKELQIYNFEDLLRHFPYKYIDRTRFYKIKDIQPDMPYVQVLARVTHKELLGEKHTKRLIVQAKDDTGFIELAWFQGIKWVEKMLVPGKVYVIFGKPGFFNGKTQMSHPEMELYNPGAQQQKGNLTLQPAYNSTEKLKQFTLDSKGLQKLIAGLLEQTARDIHENLPTYILNRFKLAGRQESYRNIHFPNDANQLKEARYRLKFEELFFLQLKLLKNKLSRTQKFKGNVFDKVGHYFNEFYHDKLPFPLTNAQKRVLKEIRTDTQRGVQMNRLLQGDVGSGKTVVALMSMLIAIDNGFQACIMAPTEILANQHYQTIKDLVGDGFIEVALLTGSVPAKARRAIHEKLENGTLNILIGTHALIEDKVQYKNLGMVVIDEQHRFGVEQRAKLWRKNIVPPHVLVMTATPIPRTLAMTMYGDLDISIIDELPAGRKPIQTVHFFEAQRLRMFGFMKQEIAKGRQIYVVYPLIQESEKLDLKNLQDGTEVMAREFPLPQYRISIVHGKLKAAEKEFEMQRFIKGETQIMVATTVIEVGVNVPNASVMIIENAERFGLSQLHQLRGRVGRGADQSFCILMSKEKLSNDGRIRLNTMVKTNNGFEIAEIDMQLRGPGNIEGTQQSGVLDLKVADLTTDQDILQQARNCVIEIFEKDPQLAAPENQILNLAFQAKNAGLSWDKIS</sequence>
<dbReference type="NCBIfam" id="NF008165">
    <property type="entry name" value="PRK10917.1-3"/>
    <property type="match status" value="1"/>
</dbReference>
<comment type="catalytic activity">
    <reaction evidence="12 15">
        <text>Couples ATP hydrolysis with the unwinding of duplex DNA by translocating in the 3'-5' direction.</text>
        <dbReference type="EC" id="5.6.2.4"/>
    </reaction>
</comment>
<evidence type="ECO:0000256" key="12">
    <source>
        <dbReference type="ARBA" id="ARBA00034617"/>
    </source>
</evidence>
<dbReference type="EC" id="5.6.2.4" evidence="13 15"/>
<dbReference type="PANTHER" id="PTHR47964:SF1">
    <property type="entry name" value="ATP-DEPENDENT DNA HELICASE HOMOLOG RECG, CHLOROPLASTIC"/>
    <property type="match status" value="1"/>
</dbReference>
<dbReference type="NCBIfam" id="NF008168">
    <property type="entry name" value="PRK10917.2-2"/>
    <property type="match status" value="1"/>
</dbReference>
<dbReference type="SMART" id="SM00487">
    <property type="entry name" value="DEXDc"/>
    <property type="match status" value="1"/>
</dbReference>
<dbReference type="Pfam" id="PF00270">
    <property type="entry name" value="DEAD"/>
    <property type="match status" value="1"/>
</dbReference>
<keyword evidence="3 15" id="KW-0547">Nucleotide-binding</keyword>
<comment type="function">
    <text evidence="15">Plays a critical role in recombination and DNA repair. Helps process Holliday junction intermediates to mature products by catalyzing branch migration. Has replication fork regression activity, unwinds stalled or blocked replication forks to make a HJ that can be resolved. Has a DNA unwinding activity characteristic of a DNA helicase with 3'-5' polarity.</text>
</comment>
<keyword evidence="19" id="KW-1185">Reference proteome</keyword>
<proteinExistence type="inferred from homology"/>
<dbReference type="SUPFAM" id="SSF52540">
    <property type="entry name" value="P-loop containing nucleoside triphosphate hydrolases"/>
    <property type="match status" value="2"/>
</dbReference>
<dbReference type="InterPro" id="IPR045562">
    <property type="entry name" value="RecG_dom3_C"/>
</dbReference>
<dbReference type="InterPro" id="IPR047112">
    <property type="entry name" value="RecG/Mfd"/>
</dbReference>
<keyword evidence="11" id="KW-0413">Isomerase</keyword>
<organism evidence="18 19">
    <name type="scientific">Mucilaginibacter rigui</name>
    <dbReference type="NCBI Taxonomy" id="534635"/>
    <lineage>
        <taxon>Bacteria</taxon>
        <taxon>Pseudomonadati</taxon>
        <taxon>Bacteroidota</taxon>
        <taxon>Sphingobacteriia</taxon>
        <taxon>Sphingobacteriales</taxon>
        <taxon>Sphingobacteriaceae</taxon>
        <taxon>Mucilaginibacter</taxon>
    </lineage>
</organism>
<evidence type="ECO:0000256" key="1">
    <source>
        <dbReference type="ARBA" id="ARBA00007504"/>
    </source>
</evidence>
<dbReference type="InterPro" id="IPR033454">
    <property type="entry name" value="RecG_wedge"/>
</dbReference>
<evidence type="ECO:0000256" key="11">
    <source>
        <dbReference type="ARBA" id="ARBA00023235"/>
    </source>
</evidence>
<keyword evidence="10 15" id="KW-0234">DNA repair</keyword>
<evidence type="ECO:0000256" key="2">
    <source>
        <dbReference type="ARBA" id="ARBA00017846"/>
    </source>
</evidence>
<name>A0ABR7X7H7_9SPHI</name>
<feature type="domain" description="Helicase ATP-binding" evidence="16">
    <location>
        <begin position="287"/>
        <end position="449"/>
    </location>
</feature>
<protein>
    <recommendedName>
        <fullName evidence="2 15">ATP-dependent DNA helicase RecG</fullName>
        <ecNumber evidence="13 15">5.6.2.4</ecNumber>
    </recommendedName>
</protein>
<accession>A0ABR7X7H7</accession>
<evidence type="ECO:0000256" key="13">
    <source>
        <dbReference type="ARBA" id="ARBA00034808"/>
    </source>
</evidence>
<evidence type="ECO:0000256" key="4">
    <source>
        <dbReference type="ARBA" id="ARBA00022763"/>
    </source>
</evidence>
<keyword evidence="4 15" id="KW-0227">DNA damage</keyword>
<dbReference type="Gene3D" id="3.40.50.300">
    <property type="entry name" value="P-loop containing nucleotide triphosphate hydrolases"/>
    <property type="match status" value="2"/>
</dbReference>
<dbReference type="PROSITE" id="PS51192">
    <property type="entry name" value="HELICASE_ATP_BIND_1"/>
    <property type="match status" value="1"/>
</dbReference>
<comment type="similarity">
    <text evidence="1 15">Belongs to the helicase family. RecG subfamily.</text>
</comment>
<evidence type="ECO:0000259" key="17">
    <source>
        <dbReference type="PROSITE" id="PS51194"/>
    </source>
</evidence>
<dbReference type="InterPro" id="IPR014001">
    <property type="entry name" value="Helicase_ATP-bd"/>
</dbReference>
<evidence type="ECO:0000256" key="9">
    <source>
        <dbReference type="ARBA" id="ARBA00023172"/>
    </source>
</evidence>
<comment type="catalytic activity">
    <reaction evidence="14 15">
        <text>ATP + H2O = ADP + phosphate + H(+)</text>
        <dbReference type="Rhea" id="RHEA:13065"/>
        <dbReference type="ChEBI" id="CHEBI:15377"/>
        <dbReference type="ChEBI" id="CHEBI:15378"/>
        <dbReference type="ChEBI" id="CHEBI:30616"/>
        <dbReference type="ChEBI" id="CHEBI:43474"/>
        <dbReference type="ChEBI" id="CHEBI:456216"/>
        <dbReference type="EC" id="5.6.2.4"/>
    </reaction>
</comment>
<dbReference type="SMART" id="SM00490">
    <property type="entry name" value="HELICc"/>
    <property type="match status" value="1"/>
</dbReference>
<dbReference type="InterPro" id="IPR027417">
    <property type="entry name" value="P-loop_NTPase"/>
</dbReference>
<gene>
    <name evidence="18" type="primary">recG</name>
    <name evidence="18" type="ORF">IDJ75_09525</name>
</gene>
<dbReference type="Proteomes" id="UP000618754">
    <property type="component" value="Unassembled WGS sequence"/>
</dbReference>
<dbReference type="EMBL" id="JACWMW010000002">
    <property type="protein sequence ID" value="MBD1385515.1"/>
    <property type="molecule type" value="Genomic_DNA"/>
</dbReference>
<evidence type="ECO:0000256" key="7">
    <source>
        <dbReference type="ARBA" id="ARBA00022840"/>
    </source>
</evidence>
<comment type="caution">
    <text evidence="18">The sequence shown here is derived from an EMBL/GenBank/DDBJ whole genome shotgun (WGS) entry which is preliminary data.</text>
</comment>
<feature type="domain" description="Helicase C-terminal" evidence="17">
    <location>
        <begin position="475"/>
        <end position="635"/>
    </location>
</feature>